<name>A0A0X3BGR5_9EURY</name>
<protein>
    <submittedName>
        <fullName evidence="1">Uncharacterized protein</fullName>
    </submittedName>
</protein>
<proteinExistence type="predicted"/>
<dbReference type="EMBL" id="LT158599">
    <property type="protein sequence ID" value="CVK31253.1"/>
    <property type="molecule type" value="Genomic_DNA"/>
</dbReference>
<accession>A0A0X3BGR5</accession>
<dbReference type="KEGG" id="mema:MMAB1_0036"/>
<dbReference type="AlphaFoldDB" id="A0A0X3BGR5"/>
<dbReference type="Proteomes" id="UP000069850">
    <property type="component" value="Chromosome 1"/>
</dbReference>
<evidence type="ECO:0000313" key="1">
    <source>
        <dbReference type="EMBL" id="CVK31253.1"/>
    </source>
</evidence>
<gene>
    <name evidence="1" type="ORF">MMAB1_0036</name>
</gene>
<organism evidence="1 2">
    <name type="scientific">Methanoculleus bourgensis</name>
    <dbReference type="NCBI Taxonomy" id="83986"/>
    <lineage>
        <taxon>Archaea</taxon>
        <taxon>Methanobacteriati</taxon>
        <taxon>Methanobacteriota</taxon>
        <taxon>Stenosarchaea group</taxon>
        <taxon>Methanomicrobia</taxon>
        <taxon>Methanomicrobiales</taxon>
        <taxon>Methanomicrobiaceae</taxon>
        <taxon>Methanoculleus</taxon>
    </lineage>
</organism>
<reference evidence="1 2" key="1">
    <citation type="submission" date="2016-01" db="EMBL/GenBank/DDBJ databases">
        <authorList>
            <person name="Manzoor S."/>
        </authorList>
    </citation>
    <scope>NUCLEOTIDE SEQUENCE [LARGE SCALE GENOMIC DNA]</scope>
    <source>
        <strain evidence="1">Methanoculleus sp MAB1</strain>
    </source>
</reference>
<evidence type="ECO:0000313" key="2">
    <source>
        <dbReference type="Proteomes" id="UP000069850"/>
    </source>
</evidence>
<sequence length="54" mass="5978">MYPGYQISAVYRTAVAATKSITAVRNSLILGLSIAGHLSFQRWSRLLLHTLFLA</sequence>